<dbReference type="CDD" id="cd04171">
    <property type="entry name" value="SelB"/>
    <property type="match status" value="1"/>
</dbReference>
<comment type="function">
    <text evidence="7">Translation factor necessary for the incorporation of selenocysteine into proteins. It probably replaces EF-Tu for the insertion of selenocysteine directed by the UGA codon. SelB binds GTP and GDP.</text>
</comment>
<dbReference type="InterPro" id="IPR015191">
    <property type="entry name" value="SelB_WHD4"/>
</dbReference>
<evidence type="ECO:0000259" key="9">
    <source>
        <dbReference type="PROSITE" id="PS51722"/>
    </source>
</evidence>
<dbReference type="GO" id="GO:0005525">
    <property type="term" value="F:GTP binding"/>
    <property type="evidence" value="ECO:0007669"/>
    <property type="project" value="UniProtKB-KW"/>
</dbReference>
<sequence length="616" mass="68778">MGSQNVIVGTAGHIDHGKSALVERLTGIHPDRFREEQERGITLDLGFAALEIDNTTISFVDVPGHEKLIRNMIAGATGIDIILFAVDATEGIKPQTIEHADILSVLNIEILIVVLTKSDKVSEALLNRRFSEAKEFFNRFSYPHKKILTASIYDQNTIDNLRETLYECSELIKNRYISDNYLMRIDRSFSIKGAGTIVTGSCITGQIKTGDDIELLPAGIQTKVKNIQVHSKNSPSASAGDRAALNVTGVDKDKVHRGDIAAAPKVFSPAASFYARLRTFSSISRKDVIKHNKSYRFLIGTYAGEAKIILLGKKSLNAGESALCKVVPDKPYTPLFGEAFFLRSLSPQVTVAGGRVLSIDNFGLDKNNLITFLSCMENGQTEEAFKVLETHIEGTIDIPAPVQFTDKNSVEINHLIKKYFISAGSSLTPRKYFSKITDMGKEEIFSGRPVSLSGYHKYFKNSENIWKIFRENLIRLAETNGYTYENDKIFKKRKSVHEKLAEEIYEKMSQDISLSNTANLSSSLNISEKAAANALTILTNKGKIKKLDEKNFIRTDIFDNFIQNAVETAKKEQYIDLKKAKTIIEAPRKILIPLIEQLDKTGLFTNKDNKRYLKEG</sequence>
<dbReference type="AlphaFoldDB" id="A0A5D0MNH1"/>
<dbReference type="InterPro" id="IPR036388">
    <property type="entry name" value="WH-like_DNA-bd_sf"/>
</dbReference>
<dbReference type="SUPFAM" id="SSF50465">
    <property type="entry name" value="EF-Tu/eEF-1alpha/eIF2-gamma C-terminal domain"/>
    <property type="match status" value="1"/>
</dbReference>
<dbReference type="InterPro" id="IPR004535">
    <property type="entry name" value="Transl_elong_SelB"/>
</dbReference>
<evidence type="ECO:0000256" key="7">
    <source>
        <dbReference type="ARBA" id="ARBA00025526"/>
    </source>
</evidence>
<dbReference type="Proteomes" id="UP000323337">
    <property type="component" value="Unassembled WGS sequence"/>
</dbReference>
<accession>A0A5D0MNH1</accession>
<evidence type="ECO:0000256" key="3">
    <source>
        <dbReference type="ARBA" id="ARBA00022490"/>
    </source>
</evidence>
<evidence type="ECO:0000313" key="11">
    <source>
        <dbReference type="Proteomes" id="UP000323337"/>
    </source>
</evidence>
<dbReference type="InterPro" id="IPR009000">
    <property type="entry name" value="Transl_B-barrel_sf"/>
</dbReference>
<dbReference type="Pfam" id="PF09107">
    <property type="entry name" value="WHD_3rd_SelB"/>
    <property type="match status" value="1"/>
</dbReference>
<dbReference type="GO" id="GO:0003746">
    <property type="term" value="F:translation elongation factor activity"/>
    <property type="evidence" value="ECO:0007669"/>
    <property type="project" value="UniProtKB-KW"/>
</dbReference>
<evidence type="ECO:0000256" key="6">
    <source>
        <dbReference type="ARBA" id="ARBA00023134"/>
    </source>
</evidence>
<dbReference type="Gene3D" id="1.10.10.10">
    <property type="entry name" value="Winged helix-like DNA-binding domain superfamily/Winged helix DNA-binding domain"/>
    <property type="match status" value="1"/>
</dbReference>
<dbReference type="GO" id="GO:0005737">
    <property type="term" value="C:cytoplasm"/>
    <property type="evidence" value="ECO:0007669"/>
    <property type="project" value="UniProtKB-SubCell"/>
</dbReference>
<evidence type="ECO:0000256" key="4">
    <source>
        <dbReference type="ARBA" id="ARBA00022741"/>
    </source>
</evidence>
<dbReference type="GO" id="GO:0003924">
    <property type="term" value="F:GTPase activity"/>
    <property type="evidence" value="ECO:0007669"/>
    <property type="project" value="InterPro"/>
</dbReference>
<keyword evidence="3" id="KW-0963">Cytoplasm</keyword>
<dbReference type="PANTHER" id="PTHR43721">
    <property type="entry name" value="ELONGATION FACTOR TU-RELATED"/>
    <property type="match status" value="1"/>
</dbReference>
<dbReference type="NCBIfam" id="TIGR00475">
    <property type="entry name" value="selB"/>
    <property type="match status" value="1"/>
</dbReference>
<dbReference type="EMBL" id="VSIV01000182">
    <property type="protein sequence ID" value="TYB33163.1"/>
    <property type="molecule type" value="Genomic_DNA"/>
</dbReference>
<gene>
    <name evidence="10" type="primary">selB</name>
    <name evidence="10" type="ORF">FXF49_07720</name>
</gene>
<comment type="subcellular location">
    <subcellularLocation>
        <location evidence="1">Cytoplasm</location>
    </subcellularLocation>
</comment>
<dbReference type="GO" id="GO:0003723">
    <property type="term" value="F:RNA binding"/>
    <property type="evidence" value="ECO:0007669"/>
    <property type="project" value="InterPro"/>
</dbReference>
<evidence type="ECO:0000256" key="8">
    <source>
        <dbReference type="ARBA" id="ARBA00031615"/>
    </source>
</evidence>
<dbReference type="PANTHER" id="PTHR43721:SF11">
    <property type="entry name" value="SELENOCYSTEINE-SPECIFIC ELONGATION FACTOR"/>
    <property type="match status" value="1"/>
</dbReference>
<keyword evidence="10" id="KW-0251">Elongation factor</keyword>
<dbReference type="Gene3D" id="2.40.30.10">
    <property type="entry name" value="Translation factors"/>
    <property type="match status" value="1"/>
</dbReference>
<dbReference type="PROSITE" id="PS51722">
    <property type="entry name" value="G_TR_2"/>
    <property type="match status" value="1"/>
</dbReference>
<dbReference type="Pfam" id="PF00009">
    <property type="entry name" value="GTP_EFTU"/>
    <property type="match status" value="1"/>
</dbReference>
<comment type="caution">
    <text evidence="10">The sequence shown here is derived from an EMBL/GenBank/DDBJ whole genome shotgun (WGS) entry which is preliminary data.</text>
</comment>
<protein>
    <recommendedName>
        <fullName evidence="2">Selenocysteine-specific elongation factor</fullName>
    </recommendedName>
    <alternativeName>
        <fullName evidence="8">SelB translation factor</fullName>
    </alternativeName>
</protein>
<dbReference type="SUPFAM" id="SSF50447">
    <property type="entry name" value="Translation proteins"/>
    <property type="match status" value="1"/>
</dbReference>
<evidence type="ECO:0000256" key="1">
    <source>
        <dbReference type="ARBA" id="ARBA00004496"/>
    </source>
</evidence>
<dbReference type="SUPFAM" id="SSF52540">
    <property type="entry name" value="P-loop containing nucleoside triphosphate hydrolases"/>
    <property type="match status" value="1"/>
</dbReference>
<dbReference type="RefSeq" id="WP_303701320.1">
    <property type="nucleotide sequence ID" value="NZ_VSIV01000182.1"/>
</dbReference>
<evidence type="ECO:0000256" key="5">
    <source>
        <dbReference type="ARBA" id="ARBA00022917"/>
    </source>
</evidence>
<keyword evidence="4" id="KW-0547">Nucleotide-binding</keyword>
<dbReference type="InterPro" id="IPR000795">
    <property type="entry name" value="T_Tr_GTP-bd_dom"/>
</dbReference>
<evidence type="ECO:0000256" key="2">
    <source>
        <dbReference type="ARBA" id="ARBA00015953"/>
    </source>
</evidence>
<reference evidence="10 11" key="1">
    <citation type="submission" date="2019-08" db="EMBL/GenBank/DDBJ databases">
        <title>Genomic characterization of a novel candidate phylum (ARYD3) from a high temperature, high salinity tertiary oil reservoir in north central Oklahoma, USA.</title>
        <authorList>
            <person name="Youssef N.H."/>
            <person name="Yadav A."/>
            <person name="Elshahed M.S."/>
        </authorList>
    </citation>
    <scope>NUCLEOTIDE SEQUENCE [LARGE SCALE GENOMIC DNA]</scope>
    <source>
        <strain evidence="10">ARYD1</strain>
    </source>
</reference>
<dbReference type="InterPro" id="IPR050055">
    <property type="entry name" value="EF-Tu_GTPase"/>
</dbReference>
<keyword evidence="6" id="KW-0342">GTP-binding</keyword>
<dbReference type="Pfam" id="PF03144">
    <property type="entry name" value="GTP_EFTU_D2"/>
    <property type="match status" value="1"/>
</dbReference>
<organism evidence="10 11">
    <name type="scientific">Flexistipes sinusarabici</name>
    <dbReference type="NCBI Taxonomy" id="2352"/>
    <lineage>
        <taxon>Bacteria</taxon>
        <taxon>Pseudomonadati</taxon>
        <taxon>Deferribacterota</taxon>
        <taxon>Deferribacteres</taxon>
        <taxon>Deferribacterales</taxon>
        <taxon>Flexistipitaceae</taxon>
        <taxon>Flexistipes</taxon>
    </lineage>
</organism>
<evidence type="ECO:0000313" key="10">
    <source>
        <dbReference type="EMBL" id="TYB33163.1"/>
    </source>
</evidence>
<dbReference type="InterPro" id="IPR005225">
    <property type="entry name" value="Small_GTP-bd"/>
</dbReference>
<name>A0A5D0MNH1_FLESI</name>
<dbReference type="InterPro" id="IPR027417">
    <property type="entry name" value="P-loop_NTPase"/>
</dbReference>
<dbReference type="NCBIfam" id="TIGR00231">
    <property type="entry name" value="small_GTP"/>
    <property type="match status" value="1"/>
</dbReference>
<keyword evidence="5" id="KW-0648">Protein biosynthesis</keyword>
<dbReference type="InterPro" id="IPR009001">
    <property type="entry name" value="Transl_elong_EF1A/Init_IF2_C"/>
</dbReference>
<proteinExistence type="predicted"/>
<feature type="domain" description="Tr-type G" evidence="9">
    <location>
        <begin position="3"/>
        <end position="229"/>
    </location>
</feature>
<dbReference type="GO" id="GO:0001514">
    <property type="term" value="P:selenocysteine incorporation"/>
    <property type="evidence" value="ECO:0007669"/>
    <property type="project" value="InterPro"/>
</dbReference>
<dbReference type="CDD" id="cd03696">
    <property type="entry name" value="SelB_II"/>
    <property type="match status" value="1"/>
</dbReference>
<dbReference type="Gene3D" id="3.40.50.300">
    <property type="entry name" value="P-loop containing nucleotide triphosphate hydrolases"/>
    <property type="match status" value="1"/>
</dbReference>
<dbReference type="InterPro" id="IPR004161">
    <property type="entry name" value="EFTu-like_2"/>
</dbReference>